<accession>A0A841C570</accession>
<sequence length="54" mass="6231">MTRNWMPLGLGSWGAALDDHVKFGEPDVITVHDHVWFRESDVISLAAARRRRQE</sequence>
<dbReference type="Proteomes" id="UP000587527">
    <property type="component" value="Unassembled WGS sequence"/>
</dbReference>
<proteinExistence type="predicted"/>
<comment type="caution">
    <text evidence="1">The sequence shown here is derived from an EMBL/GenBank/DDBJ whole genome shotgun (WGS) entry which is preliminary data.</text>
</comment>
<name>A0A841C570_9ACTN</name>
<dbReference type="RefSeq" id="WP_184846578.1">
    <property type="nucleotide sequence ID" value="NZ_JACHMN010000003.1"/>
</dbReference>
<dbReference type="AlphaFoldDB" id="A0A841C570"/>
<keyword evidence="2" id="KW-1185">Reference proteome</keyword>
<reference evidence="1 2" key="1">
    <citation type="submission" date="2020-08" db="EMBL/GenBank/DDBJ databases">
        <title>Sequencing the genomes of 1000 actinobacteria strains.</title>
        <authorList>
            <person name="Klenk H.-P."/>
        </authorList>
    </citation>
    <scope>NUCLEOTIDE SEQUENCE [LARGE SCALE GENOMIC DNA]</scope>
    <source>
        <strain evidence="1 2">DSM 45362</strain>
    </source>
</reference>
<protein>
    <submittedName>
        <fullName evidence="1">Uncharacterized protein</fullName>
    </submittedName>
</protein>
<gene>
    <name evidence="1" type="ORF">F4553_007873</name>
</gene>
<evidence type="ECO:0000313" key="2">
    <source>
        <dbReference type="Proteomes" id="UP000587527"/>
    </source>
</evidence>
<evidence type="ECO:0000313" key="1">
    <source>
        <dbReference type="EMBL" id="MBB5874439.1"/>
    </source>
</evidence>
<dbReference type="EMBL" id="JACHMN010000003">
    <property type="protein sequence ID" value="MBB5874439.1"/>
    <property type="molecule type" value="Genomic_DNA"/>
</dbReference>
<organism evidence="1 2">
    <name type="scientific">Allocatelliglobosispora scoriae</name>
    <dbReference type="NCBI Taxonomy" id="643052"/>
    <lineage>
        <taxon>Bacteria</taxon>
        <taxon>Bacillati</taxon>
        <taxon>Actinomycetota</taxon>
        <taxon>Actinomycetes</taxon>
        <taxon>Micromonosporales</taxon>
        <taxon>Micromonosporaceae</taxon>
        <taxon>Allocatelliglobosispora</taxon>
    </lineage>
</organism>